<dbReference type="EMBL" id="HBFP01001010">
    <property type="protein sequence ID" value="CAD8816338.1"/>
    <property type="molecule type" value="Transcribed_RNA"/>
</dbReference>
<dbReference type="InterPro" id="IPR036322">
    <property type="entry name" value="WD40_repeat_dom_sf"/>
</dbReference>
<dbReference type="InterPro" id="IPR001680">
    <property type="entry name" value="WD40_rpt"/>
</dbReference>
<dbReference type="SUPFAM" id="SSF50978">
    <property type="entry name" value="WD40 repeat-like"/>
    <property type="match status" value="1"/>
</dbReference>
<evidence type="ECO:0000313" key="5">
    <source>
        <dbReference type="EMBL" id="CAD8816338.1"/>
    </source>
</evidence>
<evidence type="ECO:0000256" key="2">
    <source>
        <dbReference type="ARBA" id="ARBA00022737"/>
    </source>
</evidence>
<protein>
    <submittedName>
        <fullName evidence="5">Uncharacterized protein</fullName>
    </submittedName>
</protein>
<dbReference type="InterPro" id="IPR040324">
    <property type="entry name" value="WDR44/Dgr2"/>
</dbReference>
<feature type="region of interest" description="Disordered" evidence="4">
    <location>
        <begin position="1"/>
        <end position="79"/>
    </location>
</feature>
<feature type="compositionally biased region" description="Polar residues" evidence="4">
    <location>
        <begin position="22"/>
        <end position="33"/>
    </location>
</feature>
<proteinExistence type="predicted"/>
<dbReference type="InterPro" id="IPR015943">
    <property type="entry name" value="WD40/YVTN_repeat-like_dom_sf"/>
</dbReference>
<gene>
    <name evidence="5" type="ORF">TOLI1172_LOCUS726</name>
</gene>
<keyword evidence="2" id="KW-0677">Repeat</keyword>
<reference evidence="5" key="1">
    <citation type="submission" date="2021-01" db="EMBL/GenBank/DDBJ databases">
        <authorList>
            <person name="Corre E."/>
            <person name="Pelletier E."/>
            <person name="Niang G."/>
            <person name="Scheremetjew M."/>
            <person name="Finn R."/>
            <person name="Kale V."/>
            <person name="Holt S."/>
            <person name="Cochrane G."/>
            <person name="Meng A."/>
            <person name="Brown T."/>
            <person name="Cohen L."/>
        </authorList>
    </citation>
    <scope>NUCLEOTIDE SEQUENCE</scope>
    <source>
        <strain evidence="5">CCMP3278</strain>
    </source>
</reference>
<feature type="region of interest" description="Disordered" evidence="4">
    <location>
        <begin position="120"/>
        <end position="161"/>
    </location>
</feature>
<feature type="repeat" description="WD" evidence="3">
    <location>
        <begin position="348"/>
        <end position="380"/>
    </location>
</feature>
<sequence length="724" mass="78748">MTGRRVTFESDVPPGLDKKSTETPSNPTSTDQVPANAESKLDSLPNSRHDEPAPNPEKFKHLEESIQKNVHSTGNNPESLANNVLLADMLHRSRTNAEFSELQEAPDWLLSTAAPNLKRKQNSALNPNSTQNTEQPSGSLHSSTPNSSDSVSRKHSPSSTSFSRIFSSISKSKSTKPPASAAAASLAKSSVAETDSVRVASHGKTRAFARLARIQVVQNENGCAILALAYNKTGTLLATGSHDGKLRVYHILKDRMTTQSEGAAIPKHIEDSQNLVAKRPAHPRDVVCLEWTKHNFLLTAGLEHSVRMWYVSSSPAAAPGRLISVRRTTQDSESNVFKSAPRIEPLRKFGHSDLVTCVAGHPTDETLFLTGAVDGSVSLWCVDPKTGRAVAGVEGSFEDPRLLFEKQRAAASSENVRNSGRLRPGQRVSRDSDLGSMMSESVSNSSEPLAKISTEDVVTACGFSRDGKDALIGTAMGSMYIYKLQDDISGYWALQPTAQMDVRGSKVPRPDELRKIAAITPHPMHTRDIMVSSNDSRLRLYSMEDKSIRFKLDAHTNEHARYGASFSPPDGRFVLCASEPRQIVIWDIAIWNKVTGTLHDAVIKKHATTFVPRNGLVSDDHSFSTTGTASSSSHASLSVNNNTDSYLTKKSERKGRAVAWETFNVKSEKGEFITCALFAPVVSPLRLLPEVDFFKLPEDIRAAAGLTIVAASSCGVISVFRNLV</sequence>
<dbReference type="Pfam" id="PF00400">
    <property type="entry name" value="WD40"/>
    <property type="match status" value="2"/>
</dbReference>
<feature type="compositionally biased region" description="Polar residues" evidence="4">
    <location>
        <begin position="122"/>
        <end position="150"/>
    </location>
</feature>
<feature type="repeat" description="WD" evidence="3">
    <location>
        <begin position="218"/>
        <end position="259"/>
    </location>
</feature>
<dbReference type="Gene3D" id="2.130.10.10">
    <property type="entry name" value="YVTN repeat-like/Quinoprotein amine dehydrogenase"/>
    <property type="match status" value="1"/>
</dbReference>
<feature type="compositionally biased region" description="Polar residues" evidence="4">
    <location>
        <begin position="67"/>
        <end position="79"/>
    </location>
</feature>
<dbReference type="SMART" id="SM00320">
    <property type="entry name" value="WD40"/>
    <property type="match status" value="5"/>
</dbReference>
<dbReference type="PANTHER" id="PTHR14221">
    <property type="entry name" value="WD REPEAT DOMAIN 44"/>
    <property type="match status" value="1"/>
</dbReference>
<dbReference type="PROSITE" id="PS50082">
    <property type="entry name" value="WD_REPEATS_2"/>
    <property type="match status" value="2"/>
</dbReference>
<evidence type="ECO:0000256" key="4">
    <source>
        <dbReference type="SAM" id="MobiDB-lite"/>
    </source>
</evidence>
<name>A0A7S0ZB30_9RHOD</name>
<accession>A0A7S0ZB30</accession>
<keyword evidence="1 3" id="KW-0853">WD repeat</keyword>
<evidence type="ECO:0000256" key="3">
    <source>
        <dbReference type="PROSITE-ProRule" id="PRU00221"/>
    </source>
</evidence>
<dbReference type="AlphaFoldDB" id="A0A7S0ZB30"/>
<dbReference type="PANTHER" id="PTHR14221:SF0">
    <property type="entry name" value="WD REPEAT-CONTAINING PROTEIN 44"/>
    <property type="match status" value="1"/>
</dbReference>
<feature type="compositionally biased region" description="Basic and acidic residues" evidence="4">
    <location>
        <begin position="47"/>
        <end position="66"/>
    </location>
</feature>
<evidence type="ECO:0000256" key="1">
    <source>
        <dbReference type="ARBA" id="ARBA00022574"/>
    </source>
</evidence>
<feature type="region of interest" description="Disordered" evidence="4">
    <location>
        <begin position="409"/>
        <end position="448"/>
    </location>
</feature>
<organism evidence="5">
    <name type="scientific">Timspurckia oligopyrenoides</name>
    <dbReference type="NCBI Taxonomy" id="708627"/>
    <lineage>
        <taxon>Eukaryota</taxon>
        <taxon>Rhodophyta</taxon>
        <taxon>Bangiophyceae</taxon>
        <taxon>Porphyridiales</taxon>
        <taxon>Porphyridiaceae</taxon>
        <taxon>Timspurckia</taxon>
    </lineage>
</organism>
<feature type="compositionally biased region" description="Low complexity" evidence="4">
    <location>
        <begin position="436"/>
        <end position="447"/>
    </location>
</feature>